<keyword evidence="6" id="KW-0067">ATP-binding</keyword>
<accession>A0A8T2AWD5</accession>
<keyword evidence="4" id="KW-0862">Zinc</keyword>
<dbReference type="FunFam" id="2.40.50.140:FF:000041">
    <property type="entry name" value="Replication protein A subunit"/>
    <property type="match status" value="1"/>
</dbReference>
<keyword evidence="2" id="KW-0479">Metal-binding</keyword>
<dbReference type="Pfam" id="PF21530">
    <property type="entry name" value="Pif1_2B_dom"/>
    <property type="match status" value="1"/>
</dbReference>
<dbReference type="GO" id="GO:0008270">
    <property type="term" value="F:zinc ion binding"/>
    <property type="evidence" value="ECO:0007669"/>
    <property type="project" value="UniProtKB-KW"/>
</dbReference>
<evidence type="ECO:0000256" key="3">
    <source>
        <dbReference type="ARBA" id="ARBA00022771"/>
    </source>
</evidence>
<dbReference type="InterPro" id="IPR049163">
    <property type="entry name" value="Pif1-like_2B_dom"/>
</dbReference>
<feature type="region of interest" description="Disordered" evidence="7">
    <location>
        <begin position="558"/>
        <end position="620"/>
    </location>
</feature>
<feature type="compositionally biased region" description="Polar residues" evidence="7">
    <location>
        <begin position="584"/>
        <end position="599"/>
    </location>
</feature>
<dbReference type="GO" id="GO:0006310">
    <property type="term" value="P:DNA recombination"/>
    <property type="evidence" value="ECO:0007669"/>
    <property type="project" value="UniProtKB-KW"/>
</dbReference>
<evidence type="ECO:0000259" key="11">
    <source>
        <dbReference type="Pfam" id="PF14214"/>
    </source>
</evidence>
<feature type="region of interest" description="Disordered" evidence="7">
    <location>
        <begin position="957"/>
        <end position="998"/>
    </location>
</feature>
<dbReference type="InterPro" id="IPR025476">
    <property type="entry name" value="Helitron_helicase-like"/>
</dbReference>
<keyword evidence="5" id="KW-0238">DNA-binding</keyword>
<dbReference type="Proteomes" id="UP000694240">
    <property type="component" value="Chromosome 8"/>
</dbReference>
<dbReference type="PANTHER" id="PTHR10492:SF101">
    <property type="entry name" value="ATP-DEPENDENT DNA HELICASE"/>
    <property type="match status" value="1"/>
</dbReference>
<evidence type="ECO:0000256" key="4">
    <source>
        <dbReference type="ARBA" id="ARBA00022833"/>
    </source>
</evidence>
<dbReference type="InterPro" id="IPR047192">
    <property type="entry name" value="Euk_RPA1_DBD_C"/>
</dbReference>
<feature type="compositionally biased region" description="Polar residues" evidence="7">
    <location>
        <begin position="1058"/>
        <end position="1067"/>
    </location>
</feature>
<evidence type="ECO:0000256" key="2">
    <source>
        <dbReference type="ARBA" id="ARBA00022723"/>
    </source>
</evidence>
<feature type="domain" description="Helitron helicase-like" evidence="11">
    <location>
        <begin position="1436"/>
        <end position="1493"/>
    </location>
</feature>
<evidence type="ECO:0000259" key="8">
    <source>
        <dbReference type="Pfam" id="PF02721"/>
    </source>
</evidence>
<keyword evidence="6" id="KW-0547">Nucleotide-binding</keyword>
<feature type="compositionally biased region" description="Basic and acidic residues" evidence="7">
    <location>
        <begin position="601"/>
        <end position="620"/>
    </location>
</feature>
<comment type="caution">
    <text evidence="13">The sequence shown here is derived from an EMBL/GenBank/DDBJ whole genome shotgun (WGS) entry which is preliminary data.</text>
</comment>
<evidence type="ECO:0000313" key="13">
    <source>
        <dbReference type="EMBL" id="KAG7578528.1"/>
    </source>
</evidence>
<feature type="compositionally biased region" description="Polar residues" evidence="7">
    <location>
        <begin position="968"/>
        <end position="983"/>
    </location>
</feature>
<feature type="domain" description="DNA helicase Pif1-like DEAD-box helicase" evidence="9">
    <location>
        <begin position="1797"/>
        <end position="2012"/>
    </location>
</feature>
<dbReference type="GO" id="GO:0005524">
    <property type="term" value="F:ATP binding"/>
    <property type="evidence" value="ECO:0007669"/>
    <property type="project" value="UniProtKB-KW"/>
</dbReference>
<keyword evidence="6" id="KW-0234">DNA repair</keyword>
<keyword evidence="6" id="KW-0347">Helicase</keyword>
<protein>
    <recommendedName>
        <fullName evidence="6">ATP-dependent DNA helicase</fullName>
        <ecNumber evidence="6">5.6.2.3</ecNumber>
    </recommendedName>
</protein>
<evidence type="ECO:0000259" key="12">
    <source>
        <dbReference type="Pfam" id="PF21530"/>
    </source>
</evidence>
<dbReference type="GO" id="GO:0003677">
    <property type="term" value="F:DNA binding"/>
    <property type="evidence" value="ECO:0007669"/>
    <property type="project" value="UniProtKB-KW"/>
</dbReference>
<comment type="cofactor">
    <cofactor evidence="6">
        <name>Mg(2+)</name>
        <dbReference type="ChEBI" id="CHEBI:18420"/>
    </cofactor>
</comment>
<evidence type="ECO:0000256" key="1">
    <source>
        <dbReference type="ARBA" id="ARBA00005690"/>
    </source>
</evidence>
<feature type="region of interest" description="Disordered" evidence="7">
    <location>
        <begin position="1572"/>
        <end position="1594"/>
    </location>
</feature>
<keyword evidence="3" id="KW-0863">Zinc-finger</keyword>
<feature type="compositionally biased region" description="Low complexity" evidence="7">
    <location>
        <begin position="985"/>
        <end position="998"/>
    </location>
</feature>
<dbReference type="CDD" id="cd18809">
    <property type="entry name" value="SF1_C_RecD"/>
    <property type="match status" value="1"/>
</dbReference>
<dbReference type="FunFam" id="3.40.50.300:FF:002884">
    <property type="entry name" value="ATP-dependent DNA helicase"/>
    <property type="match status" value="1"/>
</dbReference>
<evidence type="ECO:0000256" key="7">
    <source>
        <dbReference type="SAM" id="MobiDB-lite"/>
    </source>
</evidence>
<dbReference type="EMBL" id="JAEFBK010000008">
    <property type="protein sequence ID" value="KAG7578528.1"/>
    <property type="molecule type" value="Genomic_DNA"/>
</dbReference>
<sequence length="2270" mass="258220">MAIVSPYTPIKDLKPFKTSWRIQAKILHTWNHYTQGAGMSFEMVLVDADGNKIQARIKKEHLQKFQREIKKGEWRIFDEFSVKKATGMYRPTTHNYRIVFEYSTVISPSETISESIWLDLVPFNLVLSGTLDQNKLVDIIGQLVNVGEIQIVDVKGKPTKKIDFQLRDTDDNRLPCSLWGRFADQISKVSKDSIGGQVICLIRWAKLCHYKEIRSISNSFDASDLLINPVLTEVDDFRQMLPSDGLALTIMEPKPRFQPLKVREERSKQFPRKTIAELKASLEVEKVKLICTILSIDLDWSWKLADKVAEAGFYAVVPDVFHGDPYNPENQSRRWQSLCESWSSSSWTYPKRSPTRRGTDPAASHFLARISKETTCCTFHFDLPFFQKNSFLDRIQAHFVGTDIGFTQGGAAKEISVSGAKKIIWRCDKCNTNVSSVEARYWLHLDVMDNTGESKLMLFDSFVEQIIGIPACDLVDPTTEELDDPLPLPDVVKNIIGKTYQFALSVEQDNISRGNDEYKVSEVLTSQNLNHPALEPEVDYPVDLSSMSSSDQVLMLTNCSHKDDTTNTSLSTPSSKRKEDTSDGSDQNSTSKKQCTGIQSDVKDDGVIDLDTPEKNDQSTDVKVDGVIAVDNSKEHDQPNFIHKLDEAGQEAINKVSEAEQKKVLLKKIKIEKLEGQKGANVSDLHVHSTTWRIYVKIMCMWEEDLGSAGSETIMMLADEKGGRIDARIPSGTYLWNFRPVLKEGFWFHLSDFQVIQPENRIRYSPSLFEIRFISETGMWPVKQRSWSNFFEFVFPIEVQYAMKSNKEIVTDAIGVIDGVNTDRRFPYVYPRGGSDNESRFVAFKIKDNMGGIIECIAVGTCCDLFMTNWSAKVDSVTYNYEPIVAVLRNWRITEFDGRNVLMSEFGCSRLYLDPTFYDLDIPQYVCFFTAGNKETASSDNDNVSDEEGSHIFMRKKKEARGQIDPHVTQTPVRIRPTSTVIDENNVPGSGESNVSNNVAVNSVFRRVLGDISNSPRNTSGQSPSDQRTPLSSTAIDNLNQRSTPYHNRNAKRPRNISPISYNGNSSDTDEDADFSNYEASSQGDYEDNNQEDFFFSSEEDYSSNASSDEDDRVDDVSQITDDIIYQAKDKFDILTMFEKAFGKPNPLPTNRQNRKSDHFLTKGRGPKMFAIQGENYHLIGALKPKAGDYPKFQQLYIVDTENEVDNRYNIMSKGKESENDQGKNRFKKEIIDSIIKLLDQVNPHVQAFRTARDRFNTNAEEPFHMRIIAAHTGDGMNYNMPSASEVAALIPGDFDENMDKRDIVLQKTSGKLKRISELHKSYLALQYPLLFARGENGYTLGIKKAKTNGRGSDKEQKDVSMRQWFAYRLQERKHEKHVLLRSKRLLQQFIVDAYTMIESNRLRYIKKNQPKFQSSNLESIQNASNAGNNDLENQERNLKPDDRPDIISRIFKMKLDNLMYDLTTKKLLGKTVSAMYTIEFQKRGLPHAHILLFMHATSKFATAEDIDKVISAEIPDKVKKREPYEVVKDCMIHGPCGAGFPNSPCMVNGSIKYLFKYVHKGHDRVTFVVEPRDKDTANADSNPNPGKTTGTKGKDEVQDYFDCRYVSACEAMWRIFKFPIHHRTTPVVKLFFHEEGKQPIYYKKGVVHETFRDAVFALGLLDDDKEYIKGITDANFWCSAKYVRRLFVIMLLSDSLSKPEMVWETTWKILSEDIERRKRNEWKRPDLILSDEEKKEFCLQDIARLLTKNGTSLTRWRQMPQVSSEDVQKCNHFLLDERKYNRQYLQEKHAEWLSKVTSEKKKIYDEIMDAVNHDKGGVFFVYGFGGTGKTFLWKLLSAAIRSKGDISLNVASSGIAALLLDGGRTAHSRKDGRGWKSDTMAVASLVWDQMRGVDGGFRKSFSKSFKKSFSKSIMKYISKCDVRINKPFGGKVIVFGGDFRQVLPVINGAGREEIVFAALNSSYIWEHCKVLELTKNMRLLANISEHEKRNIEEFSKWILDVGDGKIAQPNDGIAQIDIPEEFLITQDHDPVDSIIQAVYGNNFMDENDPNFFQGRAILCPTNEDVNSINEHMLNMVNGEERINLSSDSIDPADTSSTNNEAYSPDFLNSIRVSGLPNHCLRLKIGCPVMLIRNMDPNKGLCNGTRLQITQMADTVIEARVITGNKVGKTVLIPRMLITPSDARLPFKMRRRQFPLSVAFAMTINKSQGQTLDNVGLYLPRPVFSHGQLYVAISRVTSKSGLKILITDKKGKPQTKTMNVVFKEVFQNLR</sequence>
<dbReference type="GO" id="GO:0000723">
    <property type="term" value="P:telomere maintenance"/>
    <property type="evidence" value="ECO:0007669"/>
    <property type="project" value="InterPro"/>
</dbReference>
<dbReference type="GO" id="GO:0016787">
    <property type="term" value="F:hydrolase activity"/>
    <property type="evidence" value="ECO:0007669"/>
    <property type="project" value="UniProtKB-KW"/>
</dbReference>
<keyword evidence="6" id="KW-0227">DNA damage</keyword>
<proteinExistence type="inferred from homology"/>
<comment type="catalytic activity">
    <reaction evidence="6">
        <text>ATP + H2O = ADP + phosphate + H(+)</text>
        <dbReference type="Rhea" id="RHEA:13065"/>
        <dbReference type="ChEBI" id="CHEBI:15377"/>
        <dbReference type="ChEBI" id="CHEBI:15378"/>
        <dbReference type="ChEBI" id="CHEBI:30616"/>
        <dbReference type="ChEBI" id="CHEBI:43474"/>
        <dbReference type="ChEBI" id="CHEBI:456216"/>
        <dbReference type="EC" id="5.6.2.3"/>
    </reaction>
</comment>
<comment type="similarity">
    <text evidence="1">Belongs to the replication factor A protein 1 family.</text>
</comment>
<keyword evidence="6" id="KW-0233">DNA recombination</keyword>
<keyword evidence="14" id="KW-1185">Reference proteome</keyword>
<evidence type="ECO:0000256" key="5">
    <source>
        <dbReference type="ARBA" id="ARBA00023125"/>
    </source>
</evidence>
<dbReference type="GO" id="GO:0043139">
    <property type="term" value="F:5'-3' DNA helicase activity"/>
    <property type="evidence" value="ECO:0007669"/>
    <property type="project" value="UniProtKB-EC"/>
</dbReference>
<feature type="region of interest" description="Disordered" evidence="7">
    <location>
        <begin position="1011"/>
        <end position="1090"/>
    </location>
</feature>
<dbReference type="CDD" id="cd04480">
    <property type="entry name" value="RPA1_DBD_A_like"/>
    <property type="match status" value="2"/>
</dbReference>
<dbReference type="Pfam" id="PF14214">
    <property type="entry name" value="Helitron_like_N"/>
    <property type="match status" value="2"/>
</dbReference>
<dbReference type="CDD" id="cd04481">
    <property type="entry name" value="RPA1_DBD_B_like"/>
    <property type="match status" value="2"/>
</dbReference>
<reference evidence="13 14" key="1">
    <citation type="submission" date="2020-12" db="EMBL/GenBank/DDBJ databases">
        <title>Concerted genomic and epigenomic changes stabilize Arabidopsis allopolyploids.</title>
        <authorList>
            <person name="Chen Z."/>
        </authorList>
    </citation>
    <scope>NUCLEOTIDE SEQUENCE [LARGE SCALE GENOMIC DNA]</scope>
    <source>
        <strain evidence="13">Allo738</strain>
        <tissue evidence="13">Leaf</tissue>
    </source>
</reference>
<feature type="compositionally biased region" description="Polar residues" evidence="7">
    <location>
        <begin position="1579"/>
        <end position="1592"/>
    </location>
</feature>
<dbReference type="CDD" id="cd04476">
    <property type="entry name" value="RPA1_DBD_C"/>
    <property type="match status" value="1"/>
</dbReference>
<feature type="compositionally biased region" description="Polar residues" evidence="7">
    <location>
        <begin position="1012"/>
        <end position="1047"/>
    </location>
</feature>
<evidence type="ECO:0000259" key="10">
    <source>
        <dbReference type="Pfam" id="PF08646"/>
    </source>
</evidence>
<evidence type="ECO:0000256" key="6">
    <source>
        <dbReference type="RuleBase" id="RU363044"/>
    </source>
</evidence>
<dbReference type="GO" id="GO:0006281">
    <property type="term" value="P:DNA repair"/>
    <property type="evidence" value="ECO:0007669"/>
    <property type="project" value="UniProtKB-KW"/>
</dbReference>
<gene>
    <name evidence="13" type="ORF">ISN45_Aa03g027120</name>
</gene>
<feature type="domain" description="Helitron helicase-like" evidence="11">
    <location>
        <begin position="1365"/>
        <end position="1432"/>
    </location>
</feature>
<dbReference type="InterPro" id="IPR010285">
    <property type="entry name" value="DNA_helicase_pif1-like_DEAD"/>
</dbReference>
<feature type="domain" description="Replication factor A C-terminal" evidence="10">
    <location>
        <begin position="423"/>
        <end position="512"/>
    </location>
</feature>
<dbReference type="Pfam" id="PF05970">
    <property type="entry name" value="PIF1"/>
    <property type="match status" value="1"/>
</dbReference>
<feature type="domain" description="DNA helicase Pif1-like 2B" evidence="12">
    <location>
        <begin position="2106"/>
        <end position="2152"/>
    </location>
</feature>
<feature type="domain" description="Replication protein A 70 kDa DNA-binding subunit B/D first OB fold" evidence="8">
    <location>
        <begin position="7"/>
        <end position="108"/>
    </location>
</feature>
<evidence type="ECO:0000313" key="14">
    <source>
        <dbReference type="Proteomes" id="UP000694240"/>
    </source>
</evidence>
<dbReference type="Pfam" id="PF02721">
    <property type="entry name" value="DUF223"/>
    <property type="match status" value="2"/>
</dbReference>
<dbReference type="PANTHER" id="PTHR10492">
    <property type="match status" value="1"/>
</dbReference>
<dbReference type="Pfam" id="PF08646">
    <property type="entry name" value="Rep_fac-A_C"/>
    <property type="match status" value="1"/>
</dbReference>
<feature type="domain" description="Replication protein A 70 kDa DNA-binding subunit B/D first OB fold" evidence="8">
    <location>
        <begin position="681"/>
        <end position="778"/>
    </location>
</feature>
<organism evidence="13 14">
    <name type="scientific">Arabidopsis thaliana x Arabidopsis arenosa</name>
    <dbReference type="NCBI Taxonomy" id="1240361"/>
    <lineage>
        <taxon>Eukaryota</taxon>
        <taxon>Viridiplantae</taxon>
        <taxon>Streptophyta</taxon>
        <taxon>Embryophyta</taxon>
        <taxon>Tracheophyta</taxon>
        <taxon>Spermatophyta</taxon>
        <taxon>Magnoliopsida</taxon>
        <taxon>eudicotyledons</taxon>
        <taxon>Gunneridae</taxon>
        <taxon>Pentapetalae</taxon>
        <taxon>rosids</taxon>
        <taxon>malvids</taxon>
        <taxon>Brassicales</taxon>
        <taxon>Brassicaceae</taxon>
        <taxon>Camelineae</taxon>
        <taxon>Arabidopsis</taxon>
    </lineage>
</organism>
<comment type="similarity">
    <text evidence="6">Belongs to the helicase family.</text>
</comment>
<evidence type="ECO:0000259" key="9">
    <source>
        <dbReference type="Pfam" id="PF05970"/>
    </source>
</evidence>
<dbReference type="InterPro" id="IPR013955">
    <property type="entry name" value="Rep_factor-A_C"/>
</dbReference>
<dbReference type="EC" id="5.6.2.3" evidence="6"/>
<dbReference type="InterPro" id="IPR003871">
    <property type="entry name" value="RFA1B/D_OB_1st"/>
</dbReference>
<name>A0A8T2AWD5_9BRAS</name>
<keyword evidence="6" id="KW-0378">Hydrolase</keyword>